<dbReference type="Gene3D" id="6.10.250.790">
    <property type="match status" value="1"/>
</dbReference>
<evidence type="ECO:0000313" key="2">
    <source>
        <dbReference type="EMBL" id="RSU02496.1"/>
    </source>
</evidence>
<dbReference type="EMBL" id="NGJY01000003">
    <property type="protein sequence ID" value="RSU02496.1"/>
    <property type="molecule type" value="Genomic_DNA"/>
</dbReference>
<dbReference type="SUPFAM" id="SSF102829">
    <property type="entry name" value="Cell division protein ZapA-like"/>
    <property type="match status" value="1"/>
</dbReference>
<keyword evidence="1" id="KW-0175">Coiled coil</keyword>
<protein>
    <recommendedName>
        <fullName evidence="4">Cell division protein ZapA</fullName>
    </recommendedName>
</protein>
<organism evidence="2 3">
    <name type="scientific">Vagococcus fessus</name>
    <dbReference type="NCBI Taxonomy" id="120370"/>
    <lineage>
        <taxon>Bacteria</taxon>
        <taxon>Bacillati</taxon>
        <taxon>Bacillota</taxon>
        <taxon>Bacilli</taxon>
        <taxon>Lactobacillales</taxon>
        <taxon>Enterococcaceae</taxon>
        <taxon>Vagococcus</taxon>
    </lineage>
</organism>
<dbReference type="InterPro" id="IPR036192">
    <property type="entry name" value="Cell_div_ZapA-like_sf"/>
</dbReference>
<dbReference type="AlphaFoldDB" id="A0A430A6J2"/>
<reference evidence="2 3" key="1">
    <citation type="submission" date="2017-05" db="EMBL/GenBank/DDBJ databases">
        <title>Vagococcus spp. assemblies.</title>
        <authorList>
            <person name="Gulvik C.A."/>
        </authorList>
    </citation>
    <scope>NUCLEOTIDE SEQUENCE [LARGE SCALE GENOMIC DNA]</scope>
    <source>
        <strain evidence="2 3">CCUG 41755</strain>
    </source>
</reference>
<accession>A0A430A6J2</accession>
<proteinExistence type="predicted"/>
<feature type="coiled-coil region" evidence="1">
    <location>
        <begin position="66"/>
        <end position="124"/>
    </location>
</feature>
<sequence length="165" mass="18734">MAQNKKRYKAVIGDRAYTIIGKESKAHMDIVTALANNQLRDILNMSDTTTMEQAAILLAVNALSDQVKKESQVIEMEKEIQELNEAIEFLELEKSELSNQDEKIEALESRLKRYEDLESEAKKALLTTGQEVEDLSPMEAQHILNQQVKEKIQKNADVLSENDKS</sequence>
<name>A0A430A6J2_9ENTE</name>
<evidence type="ECO:0008006" key="4">
    <source>
        <dbReference type="Google" id="ProtNLM"/>
    </source>
</evidence>
<gene>
    <name evidence="2" type="ORF">CBF31_09010</name>
</gene>
<evidence type="ECO:0000313" key="3">
    <source>
        <dbReference type="Proteomes" id="UP000287101"/>
    </source>
</evidence>
<keyword evidence="3" id="KW-1185">Reference proteome</keyword>
<evidence type="ECO:0000256" key="1">
    <source>
        <dbReference type="SAM" id="Coils"/>
    </source>
</evidence>
<dbReference type="RefSeq" id="WP_126832211.1">
    <property type="nucleotide sequence ID" value="NZ_CBCRYB010000014.1"/>
</dbReference>
<comment type="caution">
    <text evidence="2">The sequence shown here is derived from an EMBL/GenBank/DDBJ whole genome shotgun (WGS) entry which is preliminary data.</text>
</comment>
<dbReference type="OrthoDB" id="2139724at2"/>
<dbReference type="InterPro" id="IPR053712">
    <property type="entry name" value="Bac_CellDiv_Activator"/>
</dbReference>
<dbReference type="Proteomes" id="UP000287101">
    <property type="component" value="Unassembled WGS sequence"/>
</dbReference>